<dbReference type="EC" id="2.7.7.7" evidence="3"/>
<dbReference type="Gene3D" id="1.10.10.1600">
    <property type="entry name" value="Bacterial DNA polymerase III alpha subunit, thumb domain"/>
    <property type="match status" value="1"/>
</dbReference>
<dbReference type="Pfam" id="PF01336">
    <property type="entry name" value="tRNA_anti-codon"/>
    <property type="match status" value="1"/>
</dbReference>
<dbReference type="Proteomes" id="UP000028702">
    <property type="component" value="Unassembled WGS sequence"/>
</dbReference>
<name>A0A081B925_9HYPH</name>
<dbReference type="Gene3D" id="1.10.150.870">
    <property type="match status" value="1"/>
</dbReference>
<evidence type="ECO:0000256" key="4">
    <source>
        <dbReference type="ARBA" id="ARBA00019114"/>
    </source>
</evidence>
<dbReference type="GO" id="GO:0008408">
    <property type="term" value="F:3'-5' exonuclease activity"/>
    <property type="evidence" value="ECO:0007669"/>
    <property type="project" value="InterPro"/>
</dbReference>
<gene>
    <name evidence="14" type="ORF">M2A_1042</name>
</gene>
<dbReference type="InterPro" id="IPR040982">
    <property type="entry name" value="DNA_pol3_finger"/>
</dbReference>
<reference evidence="14 15" key="1">
    <citation type="submission" date="2014-07" db="EMBL/GenBank/DDBJ databases">
        <title>Tepidicaulis marinum gen. nov., sp. nov., a novel marine bacterium denitrifying nitrate to nitrous oxide strictly under microaerobic conditions.</title>
        <authorList>
            <person name="Takeuchi M."/>
            <person name="Yamagishi T."/>
            <person name="Kamagata Y."/>
            <person name="Oshima K."/>
            <person name="Hattori M."/>
            <person name="Katayama T."/>
            <person name="Hanada S."/>
            <person name="Tamaki H."/>
            <person name="Marumo K."/>
            <person name="Maeda H."/>
            <person name="Nedachi M."/>
            <person name="Iwasaki W."/>
            <person name="Suwa Y."/>
            <person name="Sakata S."/>
        </authorList>
    </citation>
    <scope>NUCLEOTIDE SEQUENCE [LARGE SCALE GENOMIC DNA]</scope>
    <source>
        <strain evidence="14 15">MA2</strain>
    </source>
</reference>
<evidence type="ECO:0000256" key="1">
    <source>
        <dbReference type="ARBA" id="ARBA00004496"/>
    </source>
</evidence>
<dbReference type="SUPFAM" id="SSF89550">
    <property type="entry name" value="PHP domain-like"/>
    <property type="match status" value="1"/>
</dbReference>
<evidence type="ECO:0000256" key="5">
    <source>
        <dbReference type="ARBA" id="ARBA00022490"/>
    </source>
</evidence>
<evidence type="ECO:0000256" key="11">
    <source>
        <dbReference type="ARBA" id="ARBA00026073"/>
    </source>
</evidence>
<dbReference type="STRING" id="1333998.M2A_1042"/>
<dbReference type="NCBIfam" id="TIGR00594">
    <property type="entry name" value="polc"/>
    <property type="match status" value="1"/>
</dbReference>
<dbReference type="Pfam" id="PF14579">
    <property type="entry name" value="HHH_6"/>
    <property type="match status" value="1"/>
</dbReference>
<dbReference type="eggNOG" id="COG0587">
    <property type="taxonomic scope" value="Bacteria"/>
</dbReference>
<evidence type="ECO:0000256" key="7">
    <source>
        <dbReference type="ARBA" id="ARBA00022695"/>
    </source>
</evidence>
<comment type="similarity">
    <text evidence="2">Belongs to the DNA polymerase type-C family. DnaE subfamily.</text>
</comment>
<evidence type="ECO:0000313" key="15">
    <source>
        <dbReference type="Proteomes" id="UP000028702"/>
    </source>
</evidence>
<dbReference type="InterPro" id="IPR029460">
    <property type="entry name" value="DNAPol_HHH"/>
</dbReference>
<organism evidence="14 15">
    <name type="scientific">Tepidicaulis marinus</name>
    <dbReference type="NCBI Taxonomy" id="1333998"/>
    <lineage>
        <taxon>Bacteria</taxon>
        <taxon>Pseudomonadati</taxon>
        <taxon>Pseudomonadota</taxon>
        <taxon>Alphaproteobacteria</taxon>
        <taxon>Hyphomicrobiales</taxon>
        <taxon>Parvibaculaceae</taxon>
        <taxon>Tepidicaulis</taxon>
    </lineage>
</organism>
<dbReference type="CDD" id="cd04485">
    <property type="entry name" value="DnaE_OBF"/>
    <property type="match status" value="1"/>
</dbReference>
<dbReference type="InterPro" id="IPR016195">
    <property type="entry name" value="Pol/histidinol_Pase-like"/>
</dbReference>
<dbReference type="RefSeq" id="WP_081875405.1">
    <property type="nucleotide sequence ID" value="NZ_BBIO01000004.1"/>
</dbReference>
<dbReference type="PANTHER" id="PTHR32294:SF0">
    <property type="entry name" value="DNA POLYMERASE III SUBUNIT ALPHA"/>
    <property type="match status" value="1"/>
</dbReference>
<comment type="subcellular location">
    <subcellularLocation>
        <location evidence="1">Cytoplasm</location>
    </subcellularLocation>
</comment>
<dbReference type="GO" id="GO:0006260">
    <property type="term" value="P:DNA replication"/>
    <property type="evidence" value="ECO:0007669"/>
    <property type="project" value="UniProtKB-KW"/>
</dbReference>
<evidence type="ECO:0000256" key="8">
    <source>
        <dbReference type="ARBA" id="ARBA00022705"/>
    </source>
</evidence>
<feature type="domain" description="Polymerase/histidinol phosphatase N-terminal" evidence="13">
    <location>
        <begin position="26"/>
        <end position="93"/>
    </location>
</feature>
<dbReference type="InterPro" id="IPR004365">
    <property type="entry name" value="NA-bd_OB_tRNA"/>
</dbReference>
<evidence type="ECO:0000256" key="6">
    <source>
        <dbReference type="ARBA" id="ARBA00022679"/>
    </source>
</evidence>
<dbReference type="Pfam" id="PF17657">
    <property type="entry name" value="DNA_pol3_finger"/>
    <property type="match status" value="1"/>
</dbReference>
<evidence type="ECO:0000259" key="13">
    <source>
        <dbReference type="SMART" id="SM00481"/>
    </source>
</evidence>
<dbReference type="InterPro" id="IPR049821">
    <property type="entry name" value="PolIIIA_DnaE1_PHP"/>
</dbReference>
<accession>A0A081B925</accession>
<comment type="subunit">
    <text evidence="11">DNA polymerase III contains a core (composed of alpha, epsilon and theta chains) that associates with a tau subunit. This core dimerizes to form the POLIII' complex. PolIII' associates with the gamma complex (composed of gamma, delta, delta', psi and chi chains) and with the beta chain to form the complete DNA polymerase III complex.</text>
</comment>
<proteinExistence type="inferred from homology"/>
<dbReference type="InterPro" id="IPR004013">
    <property type="entry name" value="PHP_dom"/>
</dbReference>
<keyword evidence="6" id="KW-0808">Transferase</keyword>
<evidence type="ECO:0000256" key="3">
    <source>
        <dbReference type="ARBA" id="ARBA00012417"/>
    </source>
</evidence>
<dbReference type="NCBIfam" id="NF004226">
    <property type="entry name" value="PRK05673.1"/>
    <property type="match status" value="1"/>
</dbReference>
<comment type="caution">
    <text evidence="14">The sequence shown here is derived from an EMBL/GenBank/DDBJ whole genome shotgun (WGS) entry which is preliminary data.</text>
</comment>
<sequence>MSDAQTDTLSAEDALKRIDANPCRFIHLRLHSAYSLLEGAIRIKELVGLCETQAMPAVAVTDTGNLFGALEFSETMAGAGLQPIIGTTFAVDMDESPADPLAGRTAKWEPSGRLALLVKDEQGYLNLMKLSSRAFLETDQTLEPHVTLADLEELSEGLICLTGGPAGPVNKLMAGGQVAAGEAMLQRLAGIYGDRLYVELQRHGLEEEIAAEGPLVEAAYKFDLPLVATNEPYFKKREEFEAHDALICIAEGSYVSEDERRRLTPEHYFKSQAEMAELFADLPEALENTLEIARRCAYRPLTRSPILPRFDTGEGLSEADELRRQAEEGLKKRLAEIEMAAPEEDYWERLNFELDVIIRMDFPGYFLIVSDFIKWAKEHDIPVGPGRGSGAGSLVAYALLITDLDPLRFGLLFERFLNPERVSMPDFDVDFCQDRRDEVIRYVQDKYGYDRVAQIITFGKLQARAVLRDVGRVLQMPYGQVDRLCKLVPNNPANPVTLNEAIEGEPKLREERDREEIVAKLLETGQKLEGLYRHASTHAAGVVIGDRKLDELVPLYRDPRSDMPVTQFNMKWVEPAGLVKFDFLGLKTLTVLTTAVNFIKQRGIDIDLSNLPLDDETTYKLLEKGDTVGVFQLESTGMRDTLRKMKADCLEDIIALVALYRPGPMDNIPKYIACKLGHEKPDYLHDWLKPILTETNGVIIYQEQVMQIAQILSGYSLGEADLLRRAMGKKIQAEMDKQKVRFVEGAVEKGVERKQADYIFELVNKFAGYGFNKSHAAAYAFIAYQTAYLKANYPVEFLAASMNLDINNTDKLNIFKQDAARMGINVRSPSVNESEASFSVKNGEIVYALGAIKNVGAQAMEELVALRKEGGSFKDIYDFARRINPRGVNKRTLENLIRAGALDCLNPHRAQLLASVDKLMGLAAQAAEERSSQQNSLFGDGGEALDNPSLNHAEPWTPIEKLNEEFGALGFFLSGHPLDDYQVAMKRAGVVTYQQLAARGNKAERVAGIVSARRDRRSQRGNAYSFVTLSDATGQFDILVFSEALNQAGDLLEPGQAVVMSVEIDRQDDDLRLRAQSVRPIEEVAANTAAGLKIFLDQPEPLSAVRSRLSEKGRGAVSLVLMTEGREVEMELKERFHITPAIRGAIRSIPGVVEVQDV</sequence>
<comment type="function">
    <text evidence="10">DNA polymerase III is a complex, multichain enzyme responsible for most of the replicative synthesis in bacteria. This DNA polymerase also exhibits 3' to 5' exonuclease activity. The alpha chain is the DNA polymerase.</text>
</comment>
<dbReference type="InterPro" id="IPR011708">
    <property type="entry name" value="DNA_pol3_alpha_NTPase_dom"/>
</dbReference>
<protein>
    <recommendedName>
        <fullName evidence="4">DNA polymerase III subunit alpha</fullName>
        <ecNumber evidence="3">2.7.7.7</ecNumber>
    </recommendedName>
</protein>
<dbReference type="PANTHER" id="PTHR32294">
    <property type="entry name" value="DNA POLYMERASE III SUBUNIT ALPHA"/>
    <property type="match status" value="1"/>
</dbReference>
<keyword evidence="15" id="KW-1185">Reference proteome</keyword>
<evidence type="ECO:0000256" key="12">
    <source>
        <dbReference type="ARBA" id="ARBA00049244"/>
    </source>
</evidence>
<evidence type="ECO:0000256" key="10">
    <source>
        <dbReference type="ARBA" id="ARBA00025611"/>
    </source>
</evidence>
<dbReference type="InterPro" id="IPR004805">
    <property type="entry name" value="DnaE2/DnaE/PolC"/>
</dbReference>
<dbReference type="GO" id="GO:0003676">
    <property type="term" value="F:nucleic acid binding"/>
    <property type="evidence" value="ECO:0007669"/>
    <property type="project" value="InterPro"/>
</dbReference>
<dbReference type="EMBL" id="BBIO01000004">
    <property type="protein sequence ID" value="GAK44543.1"/>
    <property type="molecule type" value="Genomic_DNA"/>
</dbReference>
<keyword evidence="8" id="KW-0235">DNA replication</keyword>
<dbReference type="AlphaFoldDB" id="A0A081B925"/>
<evidence type="ECO:0000256" key="9">
    <source>
        <dbReference type="ARBA" id="ARBA00022932"/>
    </source>
</evidence>
<keyword evidence="5" id="KW-0963">Cytoplasm</keyword>
<dbReference type="Gene3D" id="3.20.20.140">
    <property type="entry name" value="Metal-dependent hydrolases"/>
    <property type="match status" value="1"/>
</dbReference>
<dbReference type="SMART" id="SM00481">
    <property type="entry name" value="POLIIIAc"/>
    <property type="match status" value="1"/>
</dbReference>
<dbReference type="Pfam" id="PF02811">
    <property type="entry name" value="PHP"/>
    <property type="match status" value="1"/>
</dbReference>
<dbReference type="GO" id="GO:0003887">
    <property type="term" value="F:DNA-directed DNA polymerase activity"/>
    <property type="evidence" value="ECO:0007669"/>
    <property type="project" value="UniProtKB-KW"/>
</dbReference>
<evidence type="ECO:0000313" key="14">
    <source>
        <dbReference type="EMBL" id="GAK44543.1"/>
    </source>
</evidence>
<dbReference type="InterPro" id="IPR003141">
    <property type="entry name" value="Pol/His_phosphatase_N"/>
</dbReference>
<keyword evidence="7" id="KW-0548">Nucleotidyltransferase</keyword>
<dbReference type="CDD" id="cd07433">
    <property type="entry name" value="PHP_PolIIIA_DnaE1"/>
    <property type="match status" value="1"/>
</dbReference>
<evidence type="ECO:0000256" key="2">
    <source>
        <dbReference type="ARBA" id="ARBA00009496"/>
    </source>
</evidence>
<dbReference type="Pfam" id="PF07733">
    <property type="entry name" value="DNA_pol3_alpha"/>
    <property type="match status" value="1"/>
</dbReference>
<comment type="catalytic activity">
    <reaction evidence="12">
        <text>DNA(n) + a 2'-deoxyribonucleoside 5'-triphosphate = DNA(n+1) + diphosphate</text>
        <dbReference type="Rhea" id="RHEA:22508"/>
        <dbReference type="Rhea" id="RHEA-COMP:17339"/>
        <dbReference type="Rhea" id="RHEA-COMP:17340"/>
        <dbReference type="ChEBI" id="CHEBI:33019"/>
        <dbReference type="ChEBI" id="CHEBI:61560"/>
        <dbReference type="ChEBI" id="CHEBI:173112"/>
        <dbReference type="EC" id="2.7.7.7"/>
    </reaction>
</comment>
<dbReference type="InterPro" id="IPR041931">
    <property type="entry name" value="DNA_pol3_alpha_thumb_dom"/>
</dbReference>
<dbReference type="GO" id="GO:0005737">
    <property type="term" value="C:cytoplasm"/>
    <property type="evidence" value="ECO:0007669"/>
    <property type="project" value="UniProtKB-SubCell"/>
</dbReference>
<keyword evidence="9" id="KW-0239">DNA-directed DNA polymerase</keyword>